<keyword evidence="1" id="KW-0472">Membrane</keyword>
<dbReference type="OrthoDB" id="8444542at2759"/>
<dbReference type="InterPro" id="IPR013783">
    <property type="entry name" value="Ig-like_fold"/>
</dbReference>
<dbReference type="GO" id="GO:0045121">
    <property type="term" value="C:membrane raft"/>
    <property type="evidence" value="ECO:0007669"/>
    <property type="project" value="TreeGrafter"/>
</dbReference>
<dbReference type="Ensembl" id="ENSSPAT00000006155.1">
    <property type="protein sequence ID" value="ENSSPAP00000006032.1"/>
    <property type="gene ID" value="ENSSPAG00000004666.1"/>
</dbReference>
<evidence type="ECO:0000256" key="2">
    <source>
        <dbReference type="SAM" id="SignalP"/>
    </source>
</evidence>
<proteinExistence type="predicted"/>
<dbReference type="GO" id="GO:1990782">
    <property type="term" value="F:protein tyrosine kinase binding"/>
    <property type="evidence" value="ECO:0007669"/>
    <property type="project" value="TreeGrafter"/>
</dbReference>
<dbReference type="SUPFAM" id="SSF48726">
    <property type="entry name" value="Immunoglobulin"/>
    <property type="match status" value="2"/>
</dbReference>
<dbReference type="GO" id="GO:0009897">
    <property type="term" value="C:external side of plasma membrane"/>
    <property type="evidence" value="ECO:0007669"/>
    <property type="project" value="TreeGrafter"/>
</dbReference>
<sequence length="337" mass="36976">MFSFTWIQISLFLMLLLYLTAVTGKEFHITVRDGDQASLPCENMINDQEKCDSTTWIYGVSQNSTAVELVTLGQIGKNAKHKSDRLSVSANCSLVIKKVTAEDVGRYTCRQYESGQQQGPDALVYLSLITVSGHKSPKTVMLSCFVLTYGDCRHTVKWLHQGSDVDKDGQDMRTSQSGCSATISFKTSYYQEKPGYLATFRCEVTNKNNQEVQLCSFTPLSSCEKAGVDPTKTSVELITTASPTLSSTTQEAHTDCSLLNYVMLAMRVAELLLITVITVVLVRARGNKRPPDAIIVLNSVGSPPVTLSAPAAHQQVQDEAAVNYENLRGPFASVKLH</sequence>
<keyword evidence="1" id="KW-0812">Transmembrane</keyword>
<evidence type="ECO:0000259" key="3">
    <source>
        <dbReference type="PROSITE" id="PS50835"/>
    </source>
</evidence>
<dbReference type="InterPro" id="IPR036179">
    <property type="entry name" value="Ig-like_dom_sf"/>
</dbReference>
<dbReference type="PANTHER" id="PTHR11422">
    <property type="entry name" value="T-CELL SURFACE GLYCOPROTEIN CD4"/>
    <property type="match status" value="1"/>
</dbReference>
<name>A0A3B4ZWD3_9TELE</name>
<dbReference type="PANTHER" id="PTHR11422:SF5">
    <property type="entry name" value="DIVERSE IMMUNOGLOBULIN DOMAIN-CONTAINING PROTEIN 1.1 ISOFORM X1-RELATED"/>
    <property type="match status" value="1"/>
</dbReference>
<dbReference type="InterPro" id="IPR013106">
    <property type="entry name" value="Ig_V-set"/>
</dbReference>
<protein>
    <submittedName>
        <fullName evidence="4">Uncharacterized LOC103374035</fullName>
    </submittedName>
    <submittedName>
        <fullName evidence="6">Uncharacterized protein LOC103374035 isoform X1</fullName>
    </submittedName>
</protein>
<dbReference type="Pfam" id="PF07686">
    <property type="entry name" value="V-set"/>
    <property type="match status" value="1"/>
</dbReference>
<dbReference type="Gene3D" id="2.60.40.10">
    <property type="entry name" value="Immunoglobulins"/>
    <property type="match status" value="1"/>
</dbReference>
<reference evidence="4" key="1">
    <citation type="submission" date="2023-09" db="UniProtKB">
        <authorList>
            <consortium name="Ensembl"/>
        </authorList>
    </citation>
    <scope>IDENTIFICATION</scope>
</reference>
<dbReference type="GO" id="GO:0042110">
    <property type="term" value="P:T cell activation"/>
    <property type="evidence" value="ECO:0007669"/>
    <property type="project" value="TreeGrafter"/>
</dbReference>
<accession>A0A3B4ZWD3</accession>
<feature type="transmembrane region" description="Helical" evidence="1">
    <location>
        <begin position="258"/>
        <end position="282"/>
    </location>
</feature>
<dbReference type="RefSeq" id="XP_008302275.1">
    <property type="nucleotide sequence ID" value="XM_008304053.1"/>
</dbReference>
<reference evidence="6" key="2">
    <citation type="submission" date="2025-04" db="UniProtKB">
        <authorList>
            <consortium name="RefSeq"/>
        </authorList>
    </citation>
    <scope>IDENTIFICATION</scope>
</reference>
<dbReference type="GO" id="GO:0070374">
    <property type="term" value="P:positive regulation of ERK1 and ERK2 cascade"/>
    <property type="evidence" value="ECO:0007669"/>
    <property type="project" value="TreeGrafter"/>
</dbReference>
<dbReference type="GeneID" id="103374035"/>
<dbReference type="GO" id="GO:0035723">
    <property type="term" value="P:interleukin-15-mediated signaling pathway"/>
    <property type="evidence" value="ECO:0007669"/>
    <property type="project" value="TreeGrafter"/>
</dbReference>
<feature type="chain" id="PRO_5044591452" evidence="2">
    <location>
        <begin position="25"/>
        <end position="337"/>
    </location>
</feature>
<dbReference type="GO" id="GO:0042289">
    <property type="term" value="F:MHC class II protein binding"/>
    <property type="evidence" value="ECO:0007669"/>
    <property type="project" value="TreeGrafter"/>
</dbReference>
<dbReference type="AlphaFoldDB" id="A0A3B4ZWD3"/>
<keyword evidence="5" id="KW-1185">Reference proteome</keyword>
<feature type="signal peptide" evidence="2">
    <location>
        <begin position="1"/>
        <end position="24"/>
    </location>
</feature>
<feature type="domain" description="Ig-like" evidence="3">
    <location>
        <begin position="31"/>
        <end position="110"/>
    </location>
</feature>
<evidence type="ECO:0000313" key="4">
    <source>
        <dbReference type="Ensembl" id="ENSSPAP00000006032.1"/>
    </source>
</evidence>
<evidence type="ECO:0000256" key="1">
    <source>
        <dbReference type="SAM" id="Phobius"/>
    </source>
</evidence>
<dbReference type="PROSITE" id="PS50835">
    <property type="entry name" value="IG_LIKE"/>
    <property type="match status" value="2"/>
</dbReference>
<keyword evidence="1" id="KW-1133">Transmembrane helix</keyword>
<organism evidence="4">
    <name type="scientific">Stegastes partitus</name>
    <name type="common">bicolor damselfish</name>
    <dbReference type="NCBI Taxonomy" id="144197"/>
    <lineage>
        <taxon>Eukaryota</taxon>
        <taxon>Metazoa</taxon>
        <taxon>Chordata</taxon>
        <taxon>Craniata</taxon>
        <taxon>Vertebrata</taxon>
        <taxon>Euteleostomi</taxon>
        <taxon>Actinopterygii</taxon>
        <taxon>Neopterygii</taxon>
        <taxon>Teleostei</taxon>
        <taxon>Neoteleostei</taxon>
        <taxon>Acanthomorphata</taxon>
        <taxon>Ovalentaria</taxon>
        <taxon>Pomacentridae</taxon>
        <taxon>Stegastes</taxon>
    </lineage>
</organism>
<evidence type="ECO:0000313" key="6">
    <source>
        <dbReference type="RefSeq" id="XP_008302275.1"/>
    </source>
</evidence>
<dbReference type="GeneTree" id="ENSGT00930000151352"/>
<feature type="domain" description="Ig-like" evidence="3">
    <location>
        <begin position="120"/>
        <end position="213"/>
    </location>
</feature>
<dbReference type="SMART" id="SM00409">
    <property type="entry name" value="IG"/>
    <property type="match status" value="1"/>
</dbReference>
<dbReference type="InterPro" id="IPR003599">
    <property type="entry name" value="Ig_sub"/>
</dbReference>
<gene>
    <name evidence="6" type="primary">LOC103374035</name>
</gene>
<dbReference type="Proteomes" id="UP000694891">
    <property type="component" value="Unplaced"/>
</dbReference>
<dbReference type="InterPro" id="IPR007110">
    <property type="entry name" value="Ig-like_dom"/>
</dbReference>
<keyword evidence="2" id="KW-0732">Signal</keyword>
<evidence type="ECO:0000313" key="5">
    <source>
        <dbReference type="Proteomes" id="UP000694891"/>
    </source>
</evidence>